<dbReference type="Proteomes" id="UP000002630">
    <property type="component" value="Linkage Group LG17"/>
</dbReference>
<proteinExistence type="predicted"/>
<accession>D7G8K4</accession>
<evidence type="ECO:0000256" key="1">
    <source>
        <dbReference type="SAM" id="MobiDB-lite"/>
    </source>
</evidence>
<reference evidence="2 3" key="1">
    <citation type="journal article" date="2010" name="Nature">
        <title>The Ectocarpus genome and the independent evolution of multicellularity in brown algae.</title>
        <authorList>
            <person name="Cock J.M."/>
            <person name="Sterck L."/>
            <person name="Rouze P."/>
            <person name="Scornet D."/>
            <person name="Allen A.E."/>
            <person name="Amoutzias G."/>
            <person name="Anthouard V."/>
            <person name="Artiguenave F."/>
            <person name="Aury J.M."/>
            <person name="Badger J.H."/>
            <person name="Beszteri B."/>
            <person name="Billiau K."/>
            <person name="Bonnet E."/>
            <person name="Bothwell J.H."/>
            <person name="Bowler C."/>
            <person name="Boyen C."/>
            <person name="Brownlee C."/>
            <person name="Carrano C.J."/>
            <person name="Charrier B."/>
            <person name="Cho G.Y."/>
            <person name="Coelho S.M."/>
            <person name="Collen J."/>
            <person name="Corre E."/>
            <person name="Da Silva C."/>
            <person name="Delage L."/>
            <person name="Delaroque N."/>
            <person name="Dittami S.M."/>
            <person name="Doulbeau S."/>
            <person name="Elias M."/>
            <person name="Farnham G."/>
            <person name="Gachon C.M."/>
            <person name="Gschloessl B."/>
            <person name="Heesch S."/>
            <person name="Jabbari K."/>
            <person name="Jubin C."/>
            <person name="Kawai H."/>
            <person name="Kimura K."/>
            <person name="Kloareg B."/>
            <person name="Kupper F.C."/>
            <person name="Lang D."/>
            <person name="Le Bail A."/>
            <person name="Leblanc C."/>
            <person name="Lerouge P."/>
            <person name="Lohr M."/>
            <person name="Lopez P.J."/>
            <person name="Martens C."/>
            <person name="Maumus F."/>
            <person name="Michel G."/>
            <person name="Miranda-Saavedra D."/>
            <person name="Morales J."/>
            <person name="Moreau H."/>
            <person name="Motomura T."/>
            <person name="Nagasato C."/>
            <person name="Napoli C.A."/>
            <person name="Nelson D.R."/>
            <person name="Nyvall-Collen P."/>
            <person name="Peters A.F."/>
            <person name="Pommier C."/>
            <person name="Potin P."/>
            <person name="Poulain J."/>
            <person name="Quesneville H."/>
            <person name="Read B."/>
            <person name="Rensing S.A."/>
            <person name="Ritter A."/>
            <person name="Rousvoal S."/>
            <person name="Samanta M."/>
            <person name="Samson G."/>
            <person name="Schroeder D.C."/>
            <person name="Segurens B."/>
            <person name="Strittmatter M."/>
            <person name="Tonon T."/>
            <person name="Tregear J.W."/>
            <person name="Valentin K."/>
            <person name="von Dassow P."/>
            <person name="Yamagishi T."/>
            <person name="Van de Peer Y."/>
            <person name="Wincker P."/>
        </authorList>
    </citation>
    <scope>NUCLEOTIDE SEQUENCE [LARGE SCALE GENOMIC DNA]</scope>
    <source>
        <strain evidence="3">Ec32 / CCAP1310/4</strain>
    </source>
</reference>
<feature type="compositionally biased region" description="Gly residues" evidence="1">
    <location>
        <begin position="33"/>
        <end position="45"/>
    </location>
</feature>
<keyword evidence="3" id="KW-1185">Reference proteome</keyword>
<dbReference type="InParanoid" id="D7G8K4"/>
<gene>
    <name evidence="2" type="ORF">Esi_0089_0118</name>
</gene>
<dbReference type="AlphaFoldDB" id="D7G8K4"/>
<protein>
    <submittedName>
        <fullName evidence="2">Uncharacterized protein</fullName>
    </submittedName>
</protein>
<feature type="region of interest" description="Disordered" evidence="1">
    <location>
        <begin position="31"/>
        <end position="51"/>
    </location>
</feature>
<dbReference type="EMBL" id="FN649127">
    <property type="protein sequence ID" value="CBJ28049.1"/>
    <property type="molecule type" value="Genomic_DNA"/>
</dbReference>
<evidence type="ECO:0000313" key="3">
    <source>
        <dbReference type="Proteomes" id="UP000002630"/>
    </source>
</evidence>
<dbReference type="EMBL" id="FN649742">
    <property type="protein sequence ID" value="CBJ28049.1"/>
    <property type="molecule type" value="Genomic_DNA"/>
</dbReference>
<organism evidence="2 3">
    <name type="scientific">Ectocarpus siliculosus</name>
    <name type="common">Brown alga</name>
    <name type="synonym">Conferva siliculosa</name>
    <dbReference type="NCBI Taxonomy" id="2880"/>
    <lineage>
        <taxon>Eukaryota</taxon>
        <taxon>Sar</taxon>
        <taxon>Stramenopiles</taxon>
        <taxon>Ochrophyta</taxon>
        <taxon>PX clade</taxon>
        <taxon>Phaeophyceae</taxon>
        <taxon>Ectocarpales</taxon>
        <taxon>Ectocarpaceae</taxon>
        <taxon>Ectocarpus</taxon>
    </lineage>
</organism>
<sequence>MAPFGRVLKAAAGVMVLATATVMVLESLELSHGGSGRGKSGGGRDGAPLQRREDIMINPVTLLPNEWRVKTEDGGSMYRWRVLQCPR</sequence>
<name>D7G8K4_ECTSI</name>
<evidence type="ECO:0000313" key="2">
    <source>
        <dbReference type="EMBL" id="CBJ28049.1"/>
    </source>
</evidence>